<sequence>MLWSQLKHFYRQQLAYAKPALSELIAFSLLHQADMQPRIVAAVRLRPYEGNLLLTGLVTHKDFRNQGIAGELLTLVQEKLAAQPSFLFCSPELNDFYQRYGFERVDVEQLNAESTDTKEGAEQATPSVIQQKFFTYKKGQANLTLMSFKGCG</sequence>
<dbReference type="AlphaFoldDB" id="A0A411PJT7"/>
<dbReference type="GO" id="GO:0016747">
    <property type="term" value="F:acyltransferase activity, transferring groups other than amino-acyl groups"/>
    <property type="evidence" value="ECO:0007669"/>
    <property type="project" value="InterPro"/>
</dbReference>
<proteinExistence type="predicted"/>
<dbReference type="Pfam" id="PF13673">
    <property type="entry name" value="Acetyltransf_10"/>
    <property type="match status" value="1"/>
</dbReference>
<dbReference type="Proteomes" id="UP000291106">
    <property type="component" value="Chromosome"/>
</dbReference>
<keyword evidence="2" id="KW-0808">Transferase</keyword>
<accession>A0A411PJT7</accession>
<dbReference type="RefSeq" id="WP_130600975.1">
    <property type="nucleotide sequence ID" value="NZ_CP036200.1"/>
</dbReference>
<evidence type="ECO:0000259" key="1">
    <source>
        <dbReference type="PROSITE" id="PS51186"/>
    </source>
</evidence>
<name>A0A411PJT7_9GAMM</name>
<dbReference type="InterPro" id="IPR016181">
    <property type="entry name" value="Acyl_CoA_acyltransferase"/>
</dbReference>
<dbReference type="InterPro" id="IPR000182">
    <property type="entry name" value="GNAT_dom"/>
</dbReference>
<feature type="domain" description="N-acetyltransferase" evidence="1">
    <location>
        <begin position="1"/>
        <end position="119"/>
    </location>
</feature>
<dbReference type="Gene3D" id="3.40.630.30">
    <property type="match status" value="1"/>
</dbReference>
<reference evidence="2 3" key="1">
    <citation type="submission" date="2019-02" db="EMBL/GenBank/DDBJ databases">
        <title>Shewanella sp. D4-2 isolated from Dokdo Island.</title>
        <authorList>
            <person name="Baek K."/>
        </authorList>
    </citation>
    <scope>NUCLEOTIDE SEQUENCE [LARGE SCALE GENOMIC DNA]</scope>
    <source>
        <strain evidence="2 3">D4-2</strain>
    </source>
</reference>
<gene>
    <name evidence="2" type="ORF">EXU30_13800</name>
</gene>
<evidence type="ECO:0000313" key="3">
    <source>
        <dbReference type="Proteomes" id="UP000291106"/>
    </source>
</evidence>
<dbReference type="OrthoDB" id="7845888at2"/>
<evidence type="ECO:0000313" key="2">
    <source>
        <dbReference type="EMBL" id="QBF83650.1"/>
    </source>
</evidence>
<dbReference type="EMBL" id="CP036200">
    <property type="protein sequence ID" value="QBF83650.1"/>
    <property type="molecule type" value="Genomic_DNA"/>
</dbReference>
<protein>
    <submittedName>
        <fullName evidence="2">N-acetyltransferase</fullName>
    </submittedName>
</protein>
<keyword evidence="3" id="KW-1185">Reference proteome</keyword>
<organism evidence="2 3">
    <name type="scientific">Shewanella maritima</name>
    <dbReference type="NCBI Taxonomy" id="2520507"/>
    <lineage>
        <taxon>Bacteria</taxon>
        <taxon>Pseudomonadati</taxon>
        <taxon>Pseudomonadota</taxon>
        <taxon>Gammaproteobacteria</taxon>
        <taxon>Alteromonadales</taxon>
        <taxon>Shewanellaceae</taxon>
        <taxon>Shewanella</taxon>
    </lineage>
</organism>
<dbReference type="KEGG" id="smai:EXU30_13800"/>
<dbReference type="CDD" id="cd04301">
    <property type="entry name" value="NAT_SF"/>
    <property type="match status" value="1"/>
</dbReference>
<dbReference type="SUPFAM" id="SSF55729">
    <property type="entry name" value="Acyl-CoA N-acyltransferases (Nat)"/>
    <property type="match status" value="1"/>
</dbReference>
<dbReference type="PROSITE" id="PS51186">
    <property type="entry name" value="GNAT"/>
    <property type="match status" value="1"/>
</dbReference>